<evidence type="ECO:0000259" key="2">
    <source>
        <dbReference type="Pfam" id="PF14028"/>
    </source>
</evidence>
<feature type="domain" description="Lantibiotic dehydratase N-terminal" evidence="1">
    <location>
        <begin position="27"/>
        <end position="667"/>
    </location>
</feature>
<keyword evidence="4" id="KW-1185">Reference proteome</keyword>
<gene>
    <name evidence="3" type="ORF">HNR25_002499</name>
</gene>
<dbReference type="InterPro" id="IPR023809">
    <property type="entry name" value="Thiopep_bacteriocin_synth_dom"/>
</dbReference>
<dbReference type="Proteomes" id="UP000578077">
    <property type="component" value="Unassembled WGS sequence"/>
</dbReference>
<evidence type="ECO:0000313" key="4">
    <source>
        <dbReference type="Proteomes" id="UP000578077"/>
    </source>
</evidence>
<proteinExistence type="predicted"/>
<dbReference type="AlphaFoldDB" id="A0A841ECN6"/>
<protein>
    <submittedName>
        <fullName evidence="3">Thiopeptide-type bacteriocin biosynthesis protein</fullName>
    </submittedName>
</protein>
<evidence type="ECO:0000259" key="1">
    <source>
        <dbReference type="Pfam" id="PF04738"/>
    </source>
</evidence>
<dbReference type="InterPro" id="IPR006827">
    <property type="entry name" value="Lant_deHydtase_N"/>
</dbReference>
<feature type="domain" description="Thiopeptide-type bacteriocin biosynthesis" evidence="2">
    <location>
        <begin position="740"/>
        <end position="989"/>
    </location>
</feature>
<organism evidence="3 4">
    <name type="scientific">Streptomonospora salina</name>
    <dbReference type="NCBI Taxonomy" id="104205"/>
    <lineage>
        <taxon>Bacteria</taxon>
        <taxon>Bacillati</taxon>
        <taxon>Actinomycetota</taxon>
        <taxon>Actinomycetes</taxon>
        <taxon>Streptosporangiales</taxon>
        <taxon>Nocardiopsidaceae</taxon>
        <taxon>Streptomonospora</taxon>
    </lineage>
</organism>
<accession>A0A841ECN6</accession>
<dbReference type="Pfam" id="PF14028">
    <property type="entry name" value="Lant_dehydr_C"/>
    <property type="match status" value="1"/>
</dbReference>
<evidence type="ECO:0000313" key="3">
    <source>
        <dbReference type="EMBL" id="MBB5998748.1"/>
    </source>
</evidence>
<dbReference type="EMBL" id="JACHLY010000001">
    <property type="protein sequence ID" value="MBB5998748.1"/>
    <property type="molecule type" value="Genomic_DNA"/>
</dbReference>
<comment type="caution">
    <text evidence="3">The sequence shown here is derived from an EMBL/GenBank/DDBJ whole genome shotgun (WGS) entry which is preliminary data.</text>
</comment>
<dbReference type="RefSeq" id="WP_221457553.1">
    <property type="nucleotide sequence ID" value="NZ_BAABKT010000013.1"/>
</dbReference>
<dbReference type="NCBIfam" id="TIGR03891">
    <property type="entry name" value="thiopep_ocin"/>
    <property type="match status" value="1"/>
</dbReference>
<sequence length="1007" mass="108929">MALPSWPDLSDEAQVEQWCGWLTEVWARPPVAEAVRLASPVLAQRLEALCGGHRPRPAQVRRMVLSVARYVVRMQRRSTPFGLFAGIAPLRFGAEVTAAGAGEPLVRTRADAAWLSTVIARLEASTEVLRRVPVMVNDLAAVRGERVVVSGAPRSPTGAPGQVSLRHSRVVAGVLAAARSPIPGGDLVAKLAADMPHLSTAGLENLLAELVRCGLLVTRLRPPSTTGDGLAHVYACLRDIDAESIDDVASLVAELHELHAGLGVIDVWDVQSLRRRMRAMAAVVEQPITGDCRFDVTAELPVQIAEEAAAAASALVRATPHPAGDPAMQEFHARFIGHYGVGAWVGLDELTDPTTGLGFPPHYGADQPYPAPDPRVDSRGERLLALAQQAALDGAREVELDEGFLDGLAAEAQGPLRPAPHAELCAEVHAPSSAAVAGGDFTLAVRGTSRSGLALSGRFIDLLPLAERERLVERYRELPTAVDGAVAAQLSFTPGHPRSANVSHAPRVLPRVLPLGEHTEAERGQLLADDLAVAADAQRLYVVSRSHGGVVEPVVANALARHAWPSLARLLTEIARSTTAAVSPFAWGAASCLPYLPRLRYRRSILCPARWRLPSGALPGRDASQEAWEYALATLREQLDLPDWISVGESDRLLRLNLDQPMDRTLLRTHLDQVAERGETATVSEAPTPTDLGWTGERAHEIVVPLATTTPPASAPALRLDASHRIGRDHGALPGQRVVSAELYGHPGHADTILIHYLPRLLEELGCRRAQPMWWFLRYRHPSPHLRLRLHPSPEGYGATVQALGDWAHDLRSRGLLGELAVTTYRPETIRYGTGAALEAAESVFAADSTAARAQISARHLHPRVVTAASMVDLATAMAGERAEAMHWLLERRPVPSRGASLREEVRQAVELFDPSQEYAALRALPGGEDIADSWEKRRRAAMAYCRRLQQDPTAPAPAGVLGSLLHLHHVRTLGIDPDSERETEHIARAVALAWRARRTAPREERP</sequence>
<reference evidence="3 4" key="1">
    <citation type="submission" date="2020-08" db="EMBL/GenBank/DDBJ databases">
        <title>Sequencing the genomes of 1000 actinobacteria strains.</title>
        <authorList>
            <person name="Klenk H.-P."/>
        </authorList>
    </citation>
    <scope>NUCLEOTIDE SEQUENCE [LARGE SCALE GENOMIC DNA]</scope>
    <source>
        <strain evidence="3 4">DSM 44593</strain>
    </source>
</reference>
<dbReference type="Pfam" id="PF04738">
    <property type="entry name" value="Lant_dehydr_N"/>
    <property type="match status" value="1"/>
</dbReference>
<name>A0A841ECN6_9ACTN</name>